<dbReference type="InterPro" id="IPR020904">
    <property type="entry name" value="Sc_DH/Rdtase_CS"/>
</dbReference>
<gene>
    <name evidence="3" type="primary">golD_4</name>
    <name evidence="3" type="ORF">SDC9_78822</name>
</gene>
<dbReference type="SUPFAM" id="SSF51735">
    <property type="entry name" value="NAD(P)-binding Rossmann-fold domains"/>
    <property type="match status" value="1"/>
</dbReference>
<evidence type="ECO:0000256" key="1">
    <source>
        <dbReference type="ARBA" id="ARBA00006484"/>
    </source>
</evidence>
<dbReference type="EC" id="1.1.1.6" evidence="3"/>
<organism evidence="3">
    <name type="scientific">bioreactor metagenome</name>
    <dbReference type="NCBI Taxonomy" id="1076179"/>
    <lineage>
        <taxon>unclassified sequences</taxon>
        <taxon>metagenomes</taxon>
        <taxon>ecological metagenomes</taxon>
    </lineage>
</organism>
<accession>A0A644YUI7</accession>
<dbReference type="FunFam" id="3.40.50.720:FF:000084">
    <property type="entry name" value="Short-chain dehydrogenase reductase"/>
    <property type="match status" value="1"/>
</dbReference>
<comment type="caution">
    <text evidence="3">The sequence shown here is derived from an EMBL/GenBank/DDBJ whole genome shotgun (WGS) entry which is preliminary data.</text>
</comment>
<dbReference type="InterPro" id="IPR002347">
    <property type="entry name" value="SDR_fam"/>
</dbReference>
<keyword evidence="2 3" id="KW-0560">Oxidoreductase</keyword>
<comment type="similarity">
    <text evidence="1">Belongs to the short-chain dehydrogenases/reductases (SDR) family.</text>
</comment>
<dbReference type="GO" id="GO:0008888">
    <property type="term" value="F:glycerol dehydrogenase (NAD+) activity"/>
    <property type="evidence" value="ECO:0007669"/>
    <property type="project" value="UniProtKB-EC"/>
</dbReference>
<reference evidence="3" key="1">
    <citation type="submission" date="2019-08" db="EMBL/GenBank/DDBJ databases">
        <authorList>
            <person name="Kucharzyk K."/>
            <person name="Murdoch R.W."/>
            <person name="Higgins S."/>
            <person name="Loffler F."/>
        </authorList>
    </citation>
    <scope>NUCLEOTIDE SEQUENCE</scope>
</reference>
<evidence type="ECO:0000313" key="3">
    <source>
        <dbReference type="EMBL" id="MPM32260.1"/>
    </source>
</evidence>
<dbReference type="InterPro" id="IPR036291">
    <property type="entry name" value="NAD(P)-bd_dom_sf"/>
</dbReference>
<dbReference type="Gene3D" id="3.40.50.720">
    <property type="entry name" value="NAD(P)-binding Rossmann-like Domain"/>
    <property type="match status" value="1"/>
</dbReference>
<name>A0A644YUI7_9ZZZZ</name>
<dbReference type="PRINTS" id="PR00080">
    <property type="entry name" value="SDRFAMILY"/>
</dbReference>
<proteinExistence type="inferred from homology"/>
<dbReference type="EMBL" id="VSSQ01006311">
    <property type="protein sequence ID" value="MPM32260.1"/>
    <property type="molecule type" value="Genomic_DNA"/>
</dbReference>
<protein>
    <submittedName>
        <fullName evidence="3">NAD-dependent glycerol dehydrogenase</fullName>
        <ecNumber evidence="3">1.1.1.6</ecNumber>
    </submittedName>
</protein>
<dbReference type="AlphaFoldDB" id="A0A644YUI7"/>
<dbReference type="PRINTS" id="PR00081">
    <property type="entry name" value="GDHRDH"/>
</dbReference>
<dbReference type="PANTHER" id="PTHR42760">
    <property type="entry name" value="SHORT-CHAIN DEHYDROGENASES/REDUCTASES FAMILY MEMBER"/>
    <property type="match status" value="1"/>
</dbReference>
<dbReference type="PROSITE" id="PS00061">
    <property type="entry name" value="ADH_SHORT"/>
    <property type="match status" value="1"/>
</dbReference>
<sequence length="251" mass="27092">MDHLMRFEGKNVVITGGSGGIGEKIAGTFFRQGANVVLADIRQDEDQVLASYQNRGIPVSYQYMDVSDADSVRKGAEAIRERHGGTDILIAAAGIGATHPALNYPDDAWLRVMGVNLNGAFFCAREFARQMIEKGGGSIVCISSIAALKALRPETHVAYGVSKAAVTHMCKLLASEWATYNVRINAVAPGYTATEALSRLRDYLPIWKENTPMHRLMEPDEIARAIVFLASDAASGITGTQLLVDGGYSAW</sequence>
<evidence type="ECO:0000256" key="2">
    <source>
        <dbReference type="ARBA" id="ARBA00023002"/>
    </source>
</evidence>
<dbReference type="Pfam" id="PF13561">
    <property type="entry name" value="adh_short_C2"/>
    <property type="match status" value="1"/>
</dbReference>
<dbReference type="PANTHER" id="PTHR42760:SF115">
    <property type="entry name" value="3-OXOACYL-[ACYL-CARRIER-PROTEIN] REDUCTASE FABG"/>
    <property type="match status" value="1"/>
</dbReference>